<dbReference type="EnsemblProtists" id="HpaT809579">
    <property type="protein sequence ID" value="HpaP809579"/>
    <property type="gene ID" value="HpaG809579"/>
</dbReference>
<proteinExistence type="predicted"/>
<reference evidence="2" key="1">
    <citation type="journal article" date="2010" name="Science">
        <title>Signatures of adaptation to obligate biotrophy in the Hyaloperonospora arabidopsidis genome.</title>
        <authorList>
            <person name="Baxter L."/>
            <person name="Tripathy S."/>
            <person name="Ishaque N."/>
            <person name="Boot N."/>
            <person name="Cabral A."/>
            <person name="Kemen E."/>
            <person name="Thines M."/>
            <person name="Ah-Fong A."/>
            <person name="Anderson R."/>
            <person name="Badejoko W."/>
            <person name="Bittner-Eddy P."/>
            <person name="Boore J.L."/>
            <person name="Chibucos M.C."/>
            <person name="Coates M."/>
            <person name="Dehal P."/>
            <person name="Delehaunty K."/>
            <person name="Dong S."/>
            <person name="Downton P."/>
            <person name="Dumas B."/>
            <person name="Fabro G."/>
            <person name="Fronick C."/>
            <person name="Fuerstenberg S.I."/>
            <person name="Fulton L."/>
            <person name="Gaulin E."/>
            <person name="Govers F."/>
            <person name="Hughes L."/>
            <person name="Humphray S."/>
            <person name="Jiang R.H."/>
            <person name="Judelson H."/>
            <person name="Kamoun S."/>
            <person name="Kyung K."/>
            <person name="Meijer H."/>
            <person name="Minx P."/>
            <person name="Morris P."/>
            <person name="Nelson J."/>
            <person name="Phuntumart V."/>
            <person name="Qutob D."/>
            <person name="Rehmany A."/>
            <person name="Rougon-Cardoso A."/>
            <person name="Ryden P."/>
            <person name="Torto-Alalibo T."/>
            <person name="Studholme D."/>
            <person name="Wang Y."/>
            <person name="Win J."/>
            <person name="Wood J."/>
            <person name="Clifton S.W."/>
            <person name="Rogers J."/>
            <person name="Van den Ackerveken G."/>
            <person name="Jones J.D."/>
            <person name="McDowell J.M."/>
            <person name="Beynon J."/>
            <person name="Tyler B.M."/>
        </authorList>
    </citation>
    <scope>NUCLEOTIDE SEQUENCE [LARGE SCALE GENOMIC DNA]</scope>
    <source>
        <strain evidence="2">Emoy2</strain>
    </source>
</reference>
<dbReference type="Proteomes" id="UP000011713">
    <property type="component" value="Unassembled WGS sequence"/>
</dbReference>
<accession>M4BSZ4</accession>
<sequence length="85" mass="9321">MAQHVSQKKTSLIRSPFGECIVVDRISLDGRRDTYNPARSLPLQTRSISKMTCAVYRRGNGSNTLENQCRAIIANISVSGASLPL</sequence>
<dbReference type="HOGENOM" id="CLU_2517368_0_0_1"/>
<dbReference type="AlphaFoldDB" id="M4BSZ4"/>
<keyword evidence="2" id="KW-1185">Reference proteome</keyword>
<evidence type="ECO:0000313" key="2">
    <source>
        <dbReference type="Proteomes" id="UP000011713"/>
    </source>
</evidence>
<dbReference type="InParanoid" id="M4BSZ4"/>
<name>M4BSZ4_HYAAE</name>
<protein>
    <submittedName>
        <fullName evidence="1">Uncharacterized protein</fullName>
    </submittedName>
</protein>
<organism evidence="1 2">
    <name type="scientific">Hyaloperonospora arabidopsidis (strain Emoy2)</name>
    <name type="common">Downy mildew agent</name>
    <name type="synonym">Peronospora arabidopsidis</name>
    <dbReference type="NCBI Taxonomy" id="559515"/>
    <lineage>
        <taxon>Eukaryota</taxon>
        <taxon>Sar</taxon>
        <taxon>Stramenopiles</taxon>
        <taxon>Oomycota</taxon>
        <taxon>Peronosporomycetes</taxon>
        <taxon>Peronosporales</taxon>
        <taxon>Peronosporaceae</taxon>
        <taxon>Hyaloperonospora</taxon>
    </lineage>
</organism>
<reference evidence="1" key="2">
    <citation type="submission" date="2015-06" db="UniProtKB">
        <authorList>
            <consortium name="EnsemblProtists"/>
        </authorList>
    </citation>
    <scope>IDENTIFICATION</scope>
    <source>
        <strain evidence="1">Emoy2</strain>
    </source>
</reference>
<dbReference type="VEuPathDB" id="FungiDB:HpaG809579"/>
<evidence type="ECO:0000313" key="1">
    <source>
        <dbReference type="EnsemblProtists" id="HpaP809579"/>
    </source>
</evidence>
<dbReference type="EMBL" id="JH597801">
    <property type="status" value="NOT_ANNOTATED_CDS"/>
    <property type="molecule type" value="Genomic_DNA"/>
</dbReference>